<accession>X0UP87</accession>
<dbReference type="AlphaFoldDB" id="X0UP87"/>
<reference evidence="1" key="1">
    <citation type="journal article" date="2014" name="Front. Microbiol.">
        <title>High frequency of phylogenetically diverse reductive dehalogenase-homologous genes in deep subseafloor sedimentary metagenomes.</title>
        <authorList>
            <person name="Kawai M."/>
            <person name="Futagami T."/>
            <person name="Toyoda A."/>
            <person name="Takaki Y."/>
            <person name="Nishi S."/>
            <person name="Hori S."/>
            <person name="Arai W."/>
            <person name="Tsubouchi T."/>
            <person name="Morono Y."/>
            <person name="Uchiyama I."/>
            <person name="Ito T."/>
            <person name="Fujiyama A."/>
            <person name="Inagaki F."/>
            <person name="Takami H."/>
        </authorList>
    </citation>
    <scope>NUCLEOTIDE SEQUENCE</scope>
    <source>
        <strain evidence="1">Expedition CK06-06</strain>
    </source>
</reference>
<feature type="non-terminal residue" evidence="1">
    <location>
        <position position="1"/>
    </location>
</feature>
<proteinExistence type="predicted"/>
<evidence type="ECO:0000313" key="1">
    <source>
        <dbReference type="EMBL" id="GAG07629.1"/>
    </source>
</evidence>
<organism evidence="1">
    <name type="scientific">marine sediment metagenome</name>
    <dbReference type="NCBI Taxonomy" id="412755"/>
    <lineage>
        <taxon>unclassified sequences</taxon>
        <taxon>metagenomes</taxon>
        <taxon>ecological metagenomes</taxon>
    </lineage>
</organism>
<dbReference type="EMBL" id="BARS01025741">
    <property type="protein sequence ID" value="GAG07629.1"/>
    <property type="molecule type" value="Genomic_DNA"/>
</dbReference>
<gene>
    <name evidence="1" type="ORF">S01H1_40638</name>
</gene>
<protein>
    <submittedName>
        <fullName evidence="1">Uncharacterized protein</fullName>
    </submittedName>
</protein>
<name>X0UP87_9ZZZZ</name>
<sequence>YAQLTVNIIDFSDSDVQVTALSVNDVNYYGFEVRPFISEIGFHIDILPKSGRNYFAVELYNPSAHNIPLQDFVLELRDYNDLSVSTKIGFAPTDVIDADGCFVITNEPTAIFYRQPTLRSTKWKVDTRLVLLGGWIQPDMRMPPIVPIGPGAAHPRRHPPDLRSPPITVYWTESRDLLLRRRVNTGSVDVAGDPIPTWICVDKQLVWQTWAGTGDDVYVGRDARSWHIVYQTMIKAEDSENLRGSLGERNAFPTEGDFEE</sequence>
<comment type="caution">
    <text evidence="1">The sequence shown here is derived from an EMBL/GenBank/DDBJ whole genome shotgun (WGS) entry which is preliminary data.</text>
</comment>